<dbReference type="InterPro" id="IPR005804">
    <property type="entry name" value="FA_desaturase_dom"/>
</dbReference>
<feature type="transmembrane region" description="Helical" evidence="4">
    <location>
        <begin position="49"/>
        <end position="69"/>
    </location>
</feature>
<dbReference type="EMBL" id="QBMN01000005">
    <property type="protein sequence ID" value="PZO45477.1"/>
    <property type="molecule type" value="Genomic_DNA"/>
</dbReference>
<evidence type="ECO:0000259" key="5">
    <source>
        <dbReference type="Pfam" id="PF00487"/>
    </source>
</evidence>
<accession>A0A2W4WQK0</accession>
<evidence type="ECO:0000256" key="2">
    <source>
        <dbReference type="ARBA" id="ARBA00008749"/>
    </source>
</evidence>
<evidence type="ECO:0000256" key="1">
    <source>
        <dbReference type="ARBA" id="ARBA00001954"/>
    </source>
</evidence>
<protein>
    <submittedName>
        <fullName evidence="6">Fatty acid desaturase</fullName>
    </submittedName>
</protein>
<comment type="cofactor">
    <cofactor evidence="1">
        <name>Fe(2+)</name>
        <dbReference type="ChEBI" id="CHEBI:29033"/>
    </cofactor>
</comment>
<keyword evidence="4" id="KW-1133">Transmembrane helix</keyword>
<dbReference type="GO" id="GO:0006629">
    <property type="term" value="P:lipid metabolic process"/>
    <property type="evidence" value="ECO:0007669"/>
    <property type="project" value="InterPro"/>
</dbReference>
<feature type="transmembrane region" description="Helical" evidence="4">
    <location>
        <begin position="256"/>
        <end position="275"/>
    </location>
</feature>
<evidence type="ECO:0000313" key="6">
    <source>
        <dbReference type="EMBL" id="PZO45477.1"/>
    </source>
</evidence>
<feature type="transmembrane region" description="Helical" evidence="4">
    <location>
        <begin position="21"/>
        <end position="43"/>
    </location>
</feature>
<evidence type="ECO:0000313" key="7">
    <source>
        <dbReference type="Proteomes" id="UP000249081"/>
    </source>
</evidence>
<dbReference type="Proteomes" id="UP000249081">
    <property type="component" value="Unassembled WGS sequence"/>
</dbReference>
<proteinExistence type="inferred from homology"/>
<keyword evidence="4" id="KW-0812">Transmembrane</keyword>
<gene>
    <name evidence="6" type="ORF">DCF17_01300</name>
</gene>
<dbReference type="PANTHER" id="PTHR32100">
    <property type="entry name" value="OMEGA-6 FATTY ACID DESATURASE, CHLOROPLASTIC"/>
    <property type="match status" value="1"/>
</dbReference>
<reference evidence="6 7" key="2">
    <citation type="submission" date="2018-06" db="EMBL/GenBank/DDBJ databases">
        <title>Metagenomic assembly of (sub)arctic Cyanobacteria and their associated microbiome from non-axenic cultures.</title>
        <authorList>
            <person name="Baurain D."/>
        </authorList>
    </citation>
    <scope>NUCLEOTIDE SEQUENCE [LARGE SCALE GENOMIC DNA]</scope>
    <source>
        <strain evidence="6">ULC041bin1</strain>
    </source>
</reference>
<comment type="similarity">
    <text evidence="2">Belongs to the fatty acid desaturase type 2 family.</text>
</comment>
<reference evidence="7" key="1">
    <citation type="submission" date="2018-04" db="EMBL/GenBank/DDBJ databases">
        <authorList>
            <person name="Cornet L."/>
        </authorList>
    </citation>
    <scope>NUCLEOTIDE SEQUENCE [LARGE SCALE GENOMIC DNA]</scope>
</reference>
<evidence type="ECO:0000256" key="3">
    <source>
        <dbReference type="ARBA" id="ARBA00023004"/>
    </source>
</evidence>
<feature type="transmembrane region" description="Helical" evidence="4">
    <location>
        <begin position="213"/>
        <end position="235"/>
    </location>
</feature>
<dbReference type="AlphaFoldDB" id="A0A2W4WQK0"/>
<sequence length="363" mass="42082">MFKSSSWLSVESKSKFVEKSNWKTVLIFIGQAIIYILCLIGALADYSSLANLILSVFLGLVIGQTFLIGHDACHQAFAKNSSLNKLIGRIALSWTLHSYTLWHLEHNIRHHGYTNIIGKDPSWSPFTKEEYDQLSSIRKILEHFYRGPLGAGAYYIIEMWLKIHAFPVGPNARSEWKRHFLDSALVIFVFVIQILGISHLGKFVDPGKSLPEILLLGWIVPFLTWNWLMGFAIYLHHTHPAIPWFTQDKRPSFNHIQIHATTHVIFPIPLTYLFYNIMEHTAHHLQPSIPMYKLYSAQKQLEQKHGDRIVRYQWSFKEYFRITKVCKLFDPERNCWTDFNGNPTSPQIFKPKHQASISSSETC</sequence>
<keyword evidence="4" id="KW-0472">Membrane</keyword>
<dbReference type="InterPro" id="IPR012171">
    <property type="entry name" value="Fatty_acid_desaturase"/>
</dbReference>
<comment type="caution">
    <text evidence="6">The sequence shown here is derived from an EMBL/GenBank/DDBJ whole genome shotgun (WGS) entry which is preliminary data.</text>
</comment>
<name>A0A2W4WQK0_9CYAN</name>
<dbReference type="GO" id="GO:0016491">
    <property type="term" value="F:oxidoreductase activity"/>
    <property type="evidence" value="ECO:0007669"/>
    <property type="project" value="InterPro"/>
</dbReference>
<organism evidence="6 7">
    <name type="scientific">Shackletoniella antarctica</name>
    <dbReference type="NCBI Taxonomy" id="268115"/>
    <lineage>
        <taxon>Bacteria</taxon>
        <taxon>Bacillati</taxon>
        <taxon>Cyanobacteriota</taxon>
        <taxon>Cyanophyceae</taxon>
        <taxon>Oculatellales</taxon>
        <taxon>Oculatellaceae</taxon>
        <taxon>Shackletoniella</taxon>
    </lineage>
</organism>
<evidence type="ECO:0000256" key="4">
    <source>
        <dbReference type="SAM" id="Phobius"/>
    </source>
</evidence>
<feature type="domain" description="Fatty acid desaturase" evidence="5">
    <location>
        <begin position="49"/>
        <end position="313"/>
    </location>
</feature>
<keyword evidence="3" id="KW-0408">Iron</keyword>
<dbReference type="Pfam" id="PF00487">
    <property type="entry name" value="FA_desaturase"/>
    <property type="match status" value="1"/>
</dbReference>
<feature type="transmembrane region" description="Helical" evidence="4">
    <location>
        <begin position="180"/>
        <end position="201"/>
    </location>
</feature>